<dbReference type="InterPro" id="IPR049219">
    <property type="entry name" value="DUF6841"/>
</dbReference>
<proteinExistence type="predicted"/>
<reference evidence="2 3" key="1">
    <citation type="submission" date="2020-08" db="EMBL/GenBank/DDBJ databases">
        <title>Whole genome shotgun sequence of Actinoplanes ianthinogenes NBRC 13996.</title>
        <authorList>
            <person name="Komaki H."/>
            <person name="Tamura T."/>
        </authorList>
    </citation>
    <scope>NUCLEOTIDE SEQUENCE [LARGE SCALE GENOMIC DNA]</scope>
    <source>
        <strain evidence="2 3">NBRC 13996</strain>
    </source>
</reference>
<evidence type="ECO:0000259" key="1">
    <source>
        <dbReference type="Pfam" id="PF20795"/>
    </source>
</evidence>
<dbReference type="Proteomes" id="UP000676967">
    <property type="component" value="Chromosome"/>
</dbReference>
<feature type="domain" description="DUF6841" evidence="1">
    <location>
        <begin position="3"/>
        <end position="127"/>
    </location>
</feature>
<dbReference type="RefSeq" id="WP_189331487.1">
    <property type="nucleotide sequence ID" value="NZ_AP023356.1"/>
</dbReference>
<sequence length="127" mass="13850">MDDVAGWFDEYLAAFMACARRERDVAVLLDYYAVPLLVTTAVGAFPLMTADEVTGLLDQQVATLWDASYARTELVTSRVTVLNSTSALVDGTFSRQRGDGTEIDHPTVTYLIADSPAGRRIHVLAAH</sequence>
<dbReference type="EMBL" id="AP023356">
    <property type="protein sequence ID" value="BCJ46971.1"/>
    <property type="molecule type" value="Genomic_DNA"/>
</dbReference>
<accession>A0ABN6CNZ3</accession>
<protein>
    <recommendedName>
        <fullName evidence="1">DUF6841 domain-containing protein</fullName>
    </recommendedName>
</protein>
<evidence type="ECO:0000313" key="2">
    <source>
        <dbReference type="EMBL" id="BCJ46971.1"/>
    </source>
</evidence>
<keyword evidence="3" id="KW-1185">Reference proteome</keyword>
<organism evidence="2 3">
    <name type="scientific">Actinoplanes ianthinogenes</name>
    <dbReference type="NCBI Taxonomy" id="122358"/>
    <lineage>
        <taxon>Bacteria</taxon>
        <taxon>Bacillati</taxon>
        <taxon>Actinomycetota</taxon>
        <taxon>Actinomycetes</taxon>
        <taxon>Micromonosporales</taxon>
        <taxon>Micromonosporaceae</taxon>
        <taxon>Actinoplanes</taxon>
    </lineage>
</organism>
<evidence type="ECO:0000313" key="3">
    <source>
        <dbReference type="Proteomes" id="UP000676967"/>
    </source>
</evidence>
<dbReference type="Pfam" id="PF20795">
    <property type="entry name" value="DUF6841"/>
    <property type="match status" value="1"/>
</dbReference>
<gene>
    <name evidence="2" type="ORF">Aiant_76280</name>
</gene>
<name>A0ABN6CNZ3_9ACTN</name>